<keyword evidence="4" id="KW-0808">Transferase</keyword>
<feature type="domain" description="Methyltransferase small" evidence="3">
    <location>
        <begin position="33"/>
        <end position="138"/>
    </location>
</feature>
<dbReference type="GO" id="GO:0032259">
    <property type="term" value="P:methylation"/>
    <property type="evidence" value="ECO:0007669"/>
    <property type="project" value="UniProtKB-KW"/>
</dbReference>
<protein>
    <submittedName>
        <fullName evidence="4">Methyltransferase</fullName>
    </submittedName>
</protein>
<dbReference type="STRING" id="1514904.SU32_09430"/>
<comment type="caution">
    <text evidence="4">The sequence shown here is derived from an EMBL/GenBank/DDBJ whole genome shotgun (WGS) entry which is preliminary data.</text>
</comment>
<dbReference type="OrthoDB" id="5489421at2"/>
<evidence type="ECO:0000256" key="2">
    <source>
        <dbReference type="ARBA" id="ARBA00022691"/>
    </source>
</evidence>
<dbReference type="AlphaFoldDB" id="A0A0M9GMB7"/>
<sequence>MAATELTTDTFHRGKFTLVQPQKGGHRAGIDAMLLAACVAGGFDGQLADLGAGAGAGALAVLSRCPQASASLFEISDAMLDCANRTLAHSDNETFASRARICKADITANGEVRSRCGLEQNSFDWVIANPPFNDKDDRRSPHSERSFAHVMDGKTIELWSRTAASIAKPGGYFSMIVRPQSIGEILAGFMGRFGALRITPVHARADEDAIRILVTGKKGSKQKLEMSAPLVLHENDGRGFTRRADALINGLASL</sequence>
<proteinExistence type="predicted"/>
<dbReference type="PROSITE" id="PS00092">
    <property type="entry name" value="N6_MTASE"/>
    <property type="match status" value="1"/>
</dbReference>
<evidence type="ECO:0000259" key="3">
    <source>
        <dbReference type="Pfam" id="PF05175"/>
    </source>
</evidence>
<name>A0A0M9GMB7_9HYPH</name>
<evidence type="ECO:0000313" key="5">
    <source>
        <dbReference type="Proteomes" id="UP000038011"/>
    </source>
</evidence>
<dbReference type="EMBL" id="JXMU01000013">
    <property type="protein sequence ID" value="KPB01113.1"/>
    <property type="molecule type" value="Genomic_DNA"/>
</dbReference>
<dbReference type="GO" id="GO:0008757">
    <property type="term" value="F:S-adenosylmethionine-dependent methyltransferase activity"/>
    <property type="evidence" value="ECO:0007669"/>
    <property type="project" value="UniProtKB-ARBA"/>
</dbReference>
<dbReference type="InterPro" id="IPR050210">
    <property type="entry name" value="tRNA_Adenine-N(6)_MTase"/>
</dbReference>
<dbReference type="PANTHER" id="PTHR47739:SF1">
    <property type="entry name" value="TRNA1(VAL) (ADENINE(37)-N6)-METHYLTRANSFERASE"/>
    <property type="match status" value="1"/>
</dbReference>
<accession>A0A0M9GMB7</accession>
<dbReference type="Gene3D" id="3.40.50.150">
    <property type="entry name" value="Vaccinia Virus protein VP39"/>
    <property type="match status" value="1"/>
</dbReference>
<keyword evidence="2" id="KW-0949">S-adenosyl-L-methionine</keyword>
<dbReference type="InterPro" id="IPR007848">
    <property type="entry name" value="Small_mtfrase_dom"/>
</dbReference>
<dbReference type="Pfam" id="PF05175">
    <property type="entry name" value="MTS"/>
    <property type="match status" value="1"/>
</dbReference>
<dbReference type="RefSeq" id="WP_053999109.1">
    <property type="nucleotide sequence ID" value="NZ_JXMU01000013.1"/>
</dbReference>
<gene>
    <name evidence="4" type="ORF">SU32_09430</name>
</gene>
<dbReference type="InterPro" id="IPR029063">
    <property type="entry name" value="SAM-dependent_MTases_sf"/>
</dbReference>
<dbReference type="PATRIC" id="fig|1514904.3.peg.715"/>
<dbReference type="SUPFAM" id="SSF53335">
    <property type="entry name" value="S-adenosyl-L-methionine-dependent methyltransferases"/>
    <property type="match status" value="1"/>
</dbReference>
<dbReference type="GO" id="GO:0003676">
    <property type="term" value="F:nucleic acid binding"/>
    <property type="evidence" value="ECO:0007669"/>
    <property type="project" value="InterPro"/>
</dbReference>
<dbReference type="InterPro" id="IPR002052">
    <property type="entry name" value="DNA_methylase_N6_adenine_CS"/>
</dbReference>
<evidence type="ECO:0000256" key="1">
    <source>
        <dbReference type="ARBA" id="ARBA00022603"/>
    </source>
</evidence>
<dbReference type="PANTHER" id="PTHR47739">
    <property type="entry name" value="TRNA1(VAL) (ADENINE(37)-N6)-METHYLTRANSFERASE"/>
    <property type="match status" value="1"/>
</dbReference>
<keyword evidence="5" id="KW-1185">Reference proteome</keyword>
<keyword evidence="1 4" id="KW-0489">Methyltransferase</keyword>
<organism evidence="4 5">
    <name type="scientific">Ahrensia marina</name>
    <dbReference type="NCBI Taxonomy" id="1514904"/>
    <lineage>
        <taxon>Bacteria</taxon>
        <taxon>Pseudomonadati</taxon>
        <taxon>Pseudomonadota</taxon>
        <taxon>Alphaproteobacteria</taxon>
        <taxon>Hyphomicrobiales</taxon>
        <taxon>Ahrensiaceae</taxon>
        <taxon>Ahrensia</taxon>
    </lineage>
</organism>
<dbReference type="GO" id="GO:0008170">
    <property type="term" value="F:N-methyltransferase activity"/>
    <property type="evidence" value="ECO:0007669"/>
    <property type="project" value="UniProtKB-ARBA"/>
</dbReference>
<dbReference type="Proteomes" id="UP000038011">
    <property type="component" value="Unassembled WGS sequence"/>
</dbReference>
<evidence type="ECO:0000313" key="4">
    <source>
        <dbReference type="EMBL" id="KPB01113.1"/>
    </source>
</evidence>
<reference evidence="4 5" key="1">
    <citation type="submission" date="2015-01" db="EMBL/GenBank/DDBJ databases">
        <title>Ahrensia donghaiensis sp. nov., a novel dimethylsulphoniopropionate-cleavage bacterium isolated from seawater and emended descriptions of the genus Ahrensia and Ahrensia kielensis.</title>
        <authorList>
            <person name="Liu J."/>
        </authorList>
    </citation>
    <scope>NUCLEOTIDE SEQUENCE [LARGE SCALE GENOMIC DNA]</scope>
    <source>
        <strain evidence="4 5">LZD062</strain>
    </source>
</reference>